<evidence type="ECO:0000313" key="1">
    <source>
        <dbReference type="EMBL" id="RQH45204.1"/>
    </source>
</evidence>
<accession>A0A3N6R849</accession>
<dbReference type="RefSeq" id="WP_124143573.1">
    <property type="nucleotide sequence ID" value="NZ_CAWOKI010000353.1"/>
</dbReference>
<keyword evidence="2" id="KW-1185">Reference proteome</keyword>
<dbReference type="InterPro" id="IPR035943">
    <property type="entry name" value="XisI-like_sf"/>
</dbReference>
<dbReference type="InterPro" id="IPR014968">
    <property type="entry name" value="XisI"/>
</dbReference>
<protein>
    <submittedName>
        <fullName evidence="1">Uncharacterized protein</fullName>
    </submittedName>
</protein>
<dbReference type="Proteomes" id="UP000269154">
    <property type="component" value="Unassembled WGS sequence"/>
</dbReference>
<evidence type="ECO:0000313" key="2">
    <source>
        <dbReference type="Proteomes" id="UP000269154"/>
    </source>
</evidence>
<dbReference type="EMBL" id="RCBY01000048">
    <property type="protein sequence ID" value="RQH45204.1"/>
    <property type="molecule type" value="Genomic_DNA"/>
</dbReference>
<organism evidence="1 2">
    <name type="scientific">Okeania hirsuta</name>
    <dbReference type="NCBI Taxonomy" id="1458930"/>
    <lineage>
        <taxon>Bacteria</taxon>
        <taxon>Bacillati</taxon>
        <taxon>Cyanobacteriota</taxon>
        <taxon>Cyanophyceae</taxon>
        <taxon>Oscillatoriophycideae</taxon>
        <taxon>Oscillatoriales</taxon>
        <taxon>Microcoleaceae</taxon>
        <taxon>Okeania</taxon>
    </lineage>
</organism>
<dbReference type="SUPFAM" id="SSF143847">
    <property type="entry name" value="XisI-like"/>
    <property type="match status" value="1"/>
</dbReference>
<sequence>MTDELIRLDLIKSDIIFAFKAPDVRKFTEFAMS</sequence>
<gene>
    <name evidence="1" type="ORF">D5R40_10960</name>
</gene>
<name>A0A3N6R849_9CYAN</name>
<dbReference type="Pfam" id="PF08869">
    <property type="entry name" value="XisI"/>
    <property type="match status" value="1"/>
</dbReference>
<reference evidence="1 2" key="1">
    <citation type="journal article" date="2018" name="ACS Chem. Biol.">
        <title>Ketoreductase domain dysfunction expands chemodiversity: malyngamide biosynthesis in the cyanobacterium Okeania hirsuta.</title>
        <authorList>
            <person name="Moss N.A."/>
            <person name="Leao T."/>
            <person name="Rankin M."/>
            <person name="McCullough T.M."/>
            <person name="Qu P."/>
            <person name="Korobeynikov A."/>
            <person name="Smith J.L."/>
            <person name="Gerwick L."/>
            <person name="Gerwick W.H."/>
        </authorList>
    </citation>
    <scope>NUCLEOTIDE SEQUENCE [LARGE SCALE GENOMIC DNA]</scope>
    <source>
        <strain evidence="1 2">PAB10Feb10-1</strain>
    </source>
</reference>
<comment type="caution">
    <text evidence="1">The sequence shown here is derived from an EMBL/GenBank/DDBJ whole genome shotgun (WGS) entry which is preliminary data.</text>
</comment>
<dbReference type="AlphaFoldDB" id="A0A3N6R849"/>
<proteinExistence type="predicted"/>
<dbReference type="Gene3D" id="3.30.310.110">
    <property type="entry name" value="XisI-like"/>
    <property type="match status" value="1"/>
</dbReference>